<feature type="region of interest" description="Disordered" evidence="1">
    <location>
        <begin position="249"/>
        <end position="296"/>
    </location>
</feature>
<protein>
    <submittedName>
        <fullName evidence="2">PIR Superfamily Protein</fullName>
    </submittedName>
</protein>
<reference evidence="3" key="1">
    <citation type="submission" date="2016-05" db="EMBL/GenBank/DDBJ databases">
        <authorList>
            <person name="Naeem Raeece"/>
        </authorList>
    </citation>
    <scope>NUCLEOTIDE SEQUENCE [LARGE SCALE GENOMIC DNA]</scope>
</reference>
<dbReference type="EMBL" id="FLQW01006886">
    <property type="protein sequence ID" value="SBT01183.1"/>
    <property type="molecule type" value="Genomic_DNA"/>
</dbReference>
<name>A0A1A8XBE3_PLAMA</name>
<organism evidence="2 3">
    <name type="scientific">Plasmodium malariae</name>
    <dbReference type="NCBI Taxonomy" id="5858"/>
    <lineage>
        <taxon>Eukaryota</taxon>
        <taxon>Sar</taxon>
        <taxon>Alveolata</taxon>
        <taxon>Apicomplexa</taxon>
        <taxon>Aconoidasida</taxon>
        <taxon>Haemosporida</taxon>
        <taxon>Plasmodiidae</taxon>
        <taxon>Plasmodium</taxon>
        <taxon>Plasmodium (Plasmodium)</taxon>
    </lineage>
</organism>
<feature type="compositionally biased region" description="Polar residues" evidence="1">
    <location>
        <begin position="259"/>
        <end position="270"/>
    </location>
</feature>
<evidence type="ECO:0000313" key="3">
    <source>
        <dbReference type="Proteomes" id="UP000078597"/>
    </source>
</evidence>
<proteinExistence type="predicted"/>
<gene>
    <name evidence="2" type="ORF">PMALA_080370</name>
</gene>
<evidence type="ECO:0000313" key="2">
    <source>
        <dbReference type="EMBL" id="SBT01183.1"/>
    </source>
</evidence>
<feature type="compositionally biased region" description="Basic and acidic residues" evidence="1">
    <location>
        <begin position="283"/>
        <end position="295"/>
    </location>
</feature>
<evidence type="ECO:0000256" key="1">
    <source>
        <dbReference type="SAM" id="MobiDB-lite"/>
    </source>
</evidence>
<dbReference type="Proteomes" id="UP000078597">
    <property type="component" value="Unassembled WGS sequence"/>
</dbReference>
<dbReference type="AlphaFoldDB" id="A0A1A8XBE3"/>
<accession>A0A1A8XBE3</accession>
<sequence>MLSLLREFRNIESEVKQKTSSLINEDDKDTFRNGCIHLASYLIKNNNPPQYYRDHQKSWKGTLNYRLNRYYKGLGNHGGCPLILEEKDKKILELKYEEDDFCEKKKKDLHEIKQLGRDSKNYSRYLRKCNEYNSWIEKMQNHFNTKKSFFQKCYQKNEPKGKRKKTPDMLCDLINEKTFQKLTECTPSLTLIPVQPLSSNGEIESQMETEVTAVDLPKSHVNLEQQQKHQPHKTSKDEQSYQYVMKTKEEQEFHPSLKPESNLQILSSDPSDIGNEENWPKSMHAETSDLPKNSDSHTLVKLGEPESTYLDHESIKSSTVPGSPSPLTRELGILQYFGFFVLYLL</sequence>